<dbReference type="InterPro" id="IPR001611">
    <property type="entry name" value="Leu-rich_rpt"/>
</dbReference>
<comment type="subcellular location">
    <subcellularLocation>
        <location evidence="1">Membrane</location>
    </subcellularLocation>
</comment>
<evidence type="ECO:0000256" key="7">
    <source>
        <dbReference type="ARBA" id="ARBA00022989"/>
    </source>
</evidence>
<dbReference type="Pfam" id="PF23559">
    <property type="entry name" value="WHD_DRP"/>
    <property type="match status" value="1"/>
</dbReference>
<evidence type="ECO:0000256" key="2">
    <source>
        <dbReference type="ARBA" id="ARBA00022614"/>
    </source>
</evidence>
<evidence type="ECO:0000256" key="6">
    <source>
        <dbReference type="ARBA" id="ARBA00022840"/>
    </source>
</evidence>
<dbReference type="PROSITE" id="PS50011">
    <property type="entry name" value="PROTEIN_KINASE_DOM"/>
    <property type="match status" value="1"/>
</dbReference>
<dbReference type="InterPro" id="IPR011009">
    <property type="entry name" value="Kinase-like_dom_sf"/>
</dbReference>
<keyword evidence="6" id="KW-0067">ATP-binding</keyword>
<evidence type="ECO:0000256" key="8">
    <source>
        <dbReference type="ARBA" id="ARBA00023136"/>
    </source>
</evidence>
<dbReference type="GO" id="GO:0016020">
    <property type="term" value="C:membrane"/>
    <property type="evidence" value="ECO:0007669"/>
    <property type="project" value="UniProtKB-SubCell"/>
</dbReference>
<keyword evidence="7" id="KW-1133">Transmembrane helix</keyword>
<sequence length="825" mass="92898">MESDLRFSDVVLAGLSTEDERGNRVYQAVNRSTGGLLLVKEFCSGNNPLKIAEIRREIEILKLLDHPNILKCYGAFDMGGGTIRLFLEHIRGGGRTLAGYNVPSEREVATVARQVLLGLRYLHEKGISHGDLKPSNIFVDFGKPTVKVLYPGKILAGDEVVVPQDAGAVHDEFSWDVWSVGLCILKLVRGSNVQKPSMALLGFLSSCMQAEKDVSNRWRVQDLLESSFLKQPYVVLPKLEFSASHASASTLSHKGEQNSPKKKSSVTSMAVEQVPKEVKTSEDPLGIVPQILERCYLHCVMLLTDCEFEKSKLVQMWIAEECIEFDETKIMEDVATLYFDELVYQELVVPSSFDPLYEKMRYKVNSSKSPTLIAEQGSYTRIGESDMDKIPREALHLIWDCKRHDQTIFDALKNLKQLRTLRVHVYCSVRIDHLLSDIFVSLKLLRTLDLSHTQIFEIPGSIRLIEGLRYLDISETPVKQLPQSIDCLYSLQTLNLRDCFEISALPKGLGRLTNLRHLDLNVIGQLEFMPIGMGNLVKLQTLQAFIVGKNDGCGIGELKNMNDITGSFCILKLENVLSVEEAKKAALCDKKRIDKLELRWQVVCSSIEVMEILECLNPHFSLKELQITHYGGLKLPSWITDPSYAYLASITLYKCMNCDILPPLGKLPSLKILHIVEMKSLTKIDTLFCRDSGVKVLDDVSLKLENAFSKLEKLTIENMSELEKWTVIEDGDFPCLSHVSVRYCPKLYFLPSFSCLRSLQHLEINNCVKLLSLPEGSLPASLETVIIKGCPNINERCRKDGGGEDSFKIAEVKNVWIDFENISLN</sequence>
<dbReference type="PANTHER" id="PTHR47186:SF24">
    <property type="entry name" value="DISEASE RESISTANCE RPP13-LIKE PROTEIN 1"/>
    <property type="match status" value="1"/>
</dbReference>
<dbReference type="SUPFAM" id="SSF56112">
    <property type="entry name" value="Protein kinase-like (PK-like)"/>
    <property type="match status" value="1"/>
</dbReference>
<dbReference type="AlphaFoldDB" id="A0A9N7RM82"/>
<evidence type="ECO:0000256" key="4">
    <source>
        <dbReference type="ARBA" id="ARBA00022737"/>
    </source>
</evidence>
<dbReference type="InterPro" id="IPR032675">
    <property type="entry name" value="LRR_dom_sf"/>
</dbReference>
<evidence type="ECO:0000313" key="11">
    <source>
        <dbReference type="Proteomes" id="UP001153555"/>
    </source>
</evidence>
<feature type="domain" description="Protein kinase" evidence="9">
    <location>
        <begin position="1"/>
        <end position="275"/>
    </location>
</feature>
<evidence type="ECO:0000259" key="9">
    <source>
        <dbReference type="PROSITE" id="PS50011"/>
    </source>
</evidence>
<evidence type="ECO:0000313" key="10">
    <source>
        <dbReference type="EMBL" id="CAA0837397.1"/>
    </source>
</evidence>
<dbReference type="Pfam" id="PF25019">
    <property type="entry name" value="LRR_R13L1-DRL21"/>
    <property type="match status" value="1"/>
</dbReference>
<reference evidence="10" key="1">
    <citation type="submission" date="2019-12" db="EMBL/GenBank/DDBJ databases">
        <authorList>
            <person name="Scholes J."/>
        </authorList>
    </citation>
    <scope>NUCLEOTIDE SEQUENCE</scope>
</reference>
<name>A0A9N7RM82_STRHE</name>
<proteinExistence type="predicted"/>
<dbReference type="Pfam" id="PF00069">
    <property type="entry name" value="Pkinase"/>
    <property type="match status" value="1"/>
</dbReference>
<dbReference type="SUPFAM" id="SSF52058">
    <property type="entry name" value="L domain-like"/>
    <property type="match status" value="1"/>
</dbReference>
<keyword evidence="2" id="KW-0433">Leucine-rich repeat</keyword>
<dbReference type="InterPro" id="IPR056789">
    <property type="entry name" value="LRR_R13L1-DRL21"/>
</dbReference>
<organism evidence="10 11">
    <name type="scientific">Striga hermonthica</name>
    <name type="common">Purple witchweed</name>
    <name type="synonym">Buchnera hermonthica</name>
    <dbReference type="NCBI Taxonomy" id="68872"/>
    <lineage>
        <taxon>Eukaryota</taxon>
        <taxon>Viridiplantae</taxon>
        <taxon>Streptophyta</taxon>
        <taxon>Embryophyta</taxon>
        <taxon>Tracheophyta</taxon>
        <taxon>Spermatophyta</taxon>
        <taxon>Magnoliopsida</taxon>
        <taxon>eudicotyledons</taxon>
        <taxon>Gunneridae</taxon>
        <taxon>Pentapetalae</taxon>
        <taxon>asterids</taxon>
        <taxon>lamiids</taxon>
        <taxon>Lamiales</taxon>
        <taxon>Orobanchaceae</taxon>
        <taxon>Buchnereae</taxon>
        <taxon>Striga</taxon>
    </lineage>
</organism>
<evidence type="ECO:0000256" key="3">
    <source>
        <dbReference type="ARBA" id="ARBA00022692"/>
    </source>
</evidence>
<evidence type="ECO:0000256" key="5">
    <source>
        <dbReference type="ARBA" id="ARBA00022741"/>
    </source>
</evidence>
<protein>
    <submittedName>
        <fullName evidence="10">Disease resistance protein</fullName>
    </submittedName>
</protein>
<dbReference type="PROSITE" id="PS00108">
    <property type="entry name" value="PROTEIN_KINASE_ST"/>
    <property type="match status" value="1"/>
</dbReference>
<dbReference type="PANTHER" id="PTHR47186">
    <property type="entry name" value="LEUCINE-RICH REPEAT-CONTAINING PROTEIN 57"/>
    <property type="match status" value="1"/>
</dbReference>
<keyword evidence="11" id="KW-1185">Reference proteome</keyword>
<dbReference type="Gene3D" id="3.80.10.10">
    <property type="entry name" value="Ribonuclease Inhibitor"/>
    <property type="match status" value="1"/>
</dbReference>
<dbReference type="PROSITE" id="PS51450">
    <property type="entry name" value="LRR"/>
    <property type="match status" value="1"/>
</dbReference>
<dbReference type="InterPro" id="IPR058922">
    <property type="entry name" value="WHD_DRP"/>
</dbReference>
<gene>
    <name evidence="10" type="ORF">SHERM_04368</name>
</gene>
<dbReference type="Gene3D" id="3.30.200.20">
    <property type="entry name" value="Phosphorylase Kinase, domain 1"/>
    <property type="match status" value="1"/>
</dbReference>
<dbReference type="Gene3D" id="1.10.510.10">
    <property type="entry name" value="Transferase(Phosphotransferase) domain 1"/>
    <property type="match status" value="1"/>
</dbReference>
<dbReference type="InterPro" id="IPR008271">
    <property type="entry name" value="Ser/Thr_kinase_AS"/>
</dbReference>
<dbReference type="GO" id="GO:0005524">
    <property type="term" value="F:ATP binding"/>
    <property type="evidence" value="ECO:0007669"/>
    <property type="project" value="InterPro"/>
</dbReference>
<dbReference type="EMBL" id="CACSLK010030184">
    <property type="protein sequence ID" value="CAA0837397.1"/>
    <property type="molecule type" value="Genomic_DNA"/>
</dbReference>
<dbReference type="OrthoDB" id="1935327at2759"/>
<keyword evidence="4" id="KW-0677">Repeat</keyword>
<keyword evidence="5" id="KW-0547">Nucleotide-binding</keyword>
<comment type="caution">
    <text evidence="10">The sequence shown here is derived from an EMBL/GenBank/DDBJ whole genome shotgun (WGS) entry which is preliminary data.</text>
</comment>
<accession>A0A9N7RM82</accession>
<evidence type="ECO:0000256" key="1">
    <source>
        <dbReference type="ARBA" id="ARBA00004370"/>
    </source>
</evidence>
<dbReference type="InterPro" id="IPR000719">
    <property type="entry name" value="Prot_kinase_dom"/>
</dbReference>
<dbReference type="SMART" id="SM00220">
    <property type="entry name" value="S_TKc"/>
    <property type="match status" value="1"/>
</dbReference>
<dbReference type="GO" id="GO:0004672">
    <property type="term" value="F:protein kinase activity"/>
    <property type="evidence" value="ECO:0007669"/>
    <property type="project" value="InterPro"/>
</dbReference>
<keyword evidence="8" id="KW-0472">Membrane</keyword>
<keyword evidence="3" id="KW-0812">Transmembrane</keyword>
<dbReference type="Proteomes" id="UP001153555">
    <property type="component" value="Unassembled WGS sequence"/>
</dbReference>